<proteinExistence type="predicted"/>
<dbReference type="SUPFAM" id="SSF50118">
    <property type="entry name" value="Cell growth inhibitor/plasmid maintenance toxic component"/>
    <property type="match status" value="1"/>
</dbReference>
<reference evidence="1" key="1">
    <citation type="journal article" date="2014" name="Front. Microbiol.">
        <title>High frequency of phylogenetically diverse reductive dehalogenase-homologous genes in deep subseafloor sedimentary metagenomes.</title>
        <authorList>
            <person name="Kawai M."/>
            <person name="Futagami T."/>
            <person name="Toyoda A."/>
            <person name="Takaki Y."/>
            <person name="Nishi S."/>
            <person name="Hori S."/>
            <person name="Arai W."/>
            <person name="Tsubouchi T."/>
            <person name="Morono Y."/>
            <person name="Uchiyama I."/>
            <person name="Ito T."/>
            <person name="Fujiyama A."/>
            <person name="Inagaki F."/>
            <person name="Takami H."/>
        </authorList>
    </citation>
    <scope>NUCLEOTIDE SEQUENCE</scope>
    <source>
        <strain evidence="1">Expedition CK06-06</strain>
    </source>
</reference>
<comment type="caution">
    <text evidence="1">The sequence shown here is derived from an EMBL/GenBank/DDBJ whole genome shotgun (WGS) entry which is preliminary data.</text>
</comment>
<gene>
    <name evidence="1" type="ORF">S01H4_27433</name>
</gene>
<dbReference type="Pfam" id="PF02452">
    <property type="entry name" value="PemK_toxin"/>
    <property type="match status" value="1"/>
</dbReference>
<dbReference type="GO" id="GO:0016075">
    <property type="term" value="P:rRNA catabolic process"/>
    <property type="evidence" value="ECO:0007669"/>
    <property type="project" value="TreeGrafter"/>
</dbReference>
<dbReference type="EMBL" id="BART01013410">
    <property type="protein sequence ID" value="GAG76806.1"/>
    <property type="molecule type" value="Genomic_DNA"/>
</dbReference>
<feature type="non-terminal residue" evidence="1">
    <location>
        <position position="77"/>
    </location>
</feature>
<dbReference type="GO" id="GO:0006402">
    <property type="term" value="P:mRNA catabolic process"/>
    <property type="evidence" value="ECO:0007669"/>
    <property type="project" value="TreeGrafter"/>
</dbReference>
<evidence type="ECO:0000313" key="1">
    <source>
        <dbReference type="EMBL" id="GAG76806.1"/>
    </source>
</evidence>
<accession>X1BXC3</accession>
<organism evidence="1">
    <name type="scientific">marine sediment metagenome</name>
    <dbReference type="NCBI Taxonomy" id="412755"/>
    <lineage>
        <taxon>unclassified sequences</taxon>
        <taxon>metagenomes</taxon>
        <taxon>ecological metagenomes</taxon>
    </lineage>
</organism>
<sequence length="77" mass="8787">MDFPKRGEIWFVSLEPVVEHETGKTRPALVISNDRNNLFAETVTVLPITSKTEKIYPFEVFLAGEEIHLPKDSKVKC</sequence>
<protein>
    <submittedName>
        <fullName evidence="1">Uncharacterized protein</fullName>
    </submittedName>
</protein>
<dbReference type="GO" id="GO:0003677">
    <property type="term" value="F:DNA binding"/>
    <property type="evidence" value="ECO:0007669"/>
    <property type="project" value="InterPro"/>
</dbReference>
<dbReference type="InterPro" id="IPR003477">
    <property type="entry name" value="PemK-like"/>
</dbReference>
<dbReference type="InterPro" id="IPR011067">
    <property type="entry name" value="Plasmid_toxin/cell-grow_inhib"/>
</dbReference>
<dbReference type="GO" id="GO:0004521">
    <property type="term" value="F:RNA endonuclease activity"/>
    <property type="evidence" value="ECO:0007669"/>
    <property type="project" value="TreeGrafter"/>
</dbReference>
<dbReference type="AlphaFoldDB" id="X1BXC3"/>
<name>X1BXC3_9ZZZZ</name>
<dbReference type="PANTHER" id="PTHR33988">
    <property type="entry name" value="ENDORIBONUCLEASE MAZF-RELATED"/>
    <property type="match status" value="1"/>
</dbReference>
<dbReference type="PIRSF" id="PIRSF033490">
    <property type="entry name" value="MazF"/>
    <property type="match status" value="1"/>
</dbReference>
<dbReference type="Gene3D" id="2.30.30.110">
    <property type="match status" value="1"/>
</dbReference>